<evidence type="ECO:0000259" key="1">
    <source>
        <dbReference type="Pfam" id="PF13946"/>
    </source>
</evidence>
<feature type="domain" description="DUF4214" evidence="1">
    <location>
        <begin position="60"/>
        <end position="109"/>
    </location>
</feature>
<dbReference type="SUPFAM" id="SSF53335">
    <property type="entry name" value="S-adenosyl-L-methionine-dependent methyltransferases"/>
    <property type="match status" value="1"/>
</dbReference>
<dbReference type="Pfam" id="PF13946">
    <property type="entry name" value="DUF4214"/>
    <property type="match status" value="1"/>
</dbReference>
<dbReference type="PANTHER" id="PTHR43861">
    <property type="entry name" value="TRANS-ACONITATE 2-METHYLTRANSFERASE-RELATED"/>
    <property type="match status" value="1"/>
</dbReference>
<gene>
    <name evidence="2" type="ORF">CHH28_01950</name>
</gene>
<dbReference type="InterPro" id="IPR029063">
    <property type="entry name" value="SAM-dependent_MTases_sf"/>
</dbReference>
<dbReference type="KEGG" id="bsan:CHH28_01950"/>
<dbReference type="Proteomes" id="UP000202440">
    <property type="component" value="Chromosome"/>
</dbReference>
<protein>
    <recommendedName>
        <fullName evidence="1">DUF4214 domain-containing protein</fullName>
    </recommendedName>
</protein>
<dbReference type="OrthoDB" id="9801609at2"/>
<sequence length="450" mass="51426">MSDTITTQELLDKLLLESQKLNLGILERDKPRPVALDPEITSELKLPMRNSYALEELFKYDDEEFVRNAFRALLHREPDASGLQAWTLELRACQDKVRIIEALMATEEATIKQVVVHGLDEFHNPPPWRWAKWFPKRAELRRQQHYRHLYEQYHRRSQALKADEINLALSGMSGIRDAMFTMLEQVSTHGWGSVARVRLMEQRIRVLEDALSKVGTVPQQDAPAYQSSARMDAFYMAFENKHRAGRDVLRVHLDNYMQYLPQANADGSSRVVDLGCGRGEWLELLREHNFRVEGVDSNPLMRAHCEELNIPVSGEDLLAWCHAQGDDTYSVVSAFHLAEHLPFEVLLQLMGEAYRLLAPGGLLIMETPNPENMMVATHTFYHDPTHRNPITPTLLHFTTEYQGFEVVAMPRLNPYPVESHVAGDDDVSARVNGHFCGPQDFAIVARKPLG</sequence>
<dbReference type="Gene3D" id="3.40.50.150">
    <property type="entry name" value="Vaccinia Virus protein VP39"/>
    <property type="match status" value="1"/>
</dbReference>
<name>A0A222FFG8_9GAMM</name>
<dbReference type="Pfam" id="PF13489">
    <property type="entry name" value="Methyltransf_23"/>
    <property type="match status" value="1"/>
</dbReference>
<proteinExistence type="predicted"/>
<reference evidence="2 3" key="1">
    <citation type="submission" date="2017-07" db="EMBL/GenBank/DDBJ databases">
        <title>Annotated genome sequence of Bacterioplanes sanyensis isolated from Red Sea.</title>
        <authorList>
            <person name="Rehman Z.U."/>
        </authorList>
    </citation>
    <scope>NUCLEOTIDE SEQUENCE [LARGE SCALE GENOMIC DNA]</scope>
    <source>
        <strain evidence="2 3">NV9</strain>
    </source>
</reference>
<keyword evidence="3" id="KW-1185">Reference proteome</keyword>
<dbReference type="InterPro" id="IPR025282">
    <property type="entry name" value="DUF4214"/>
</dbReference>
<dbReference type="AlphaFoldDB" id="A0A222FFG8"/>
<dbReference type="RefSeq" id="WP_094058728.1">
    <property type="nucleotide sequence ID" value="NZ_CP022530.1"/>
</dbReference>
<accession>A0A222FFG8</accession>
<dbReference type="EMBL" id="CP022530">
    <property type="protein sequence ID" value="ASP37510.1"/>
    <property type="molecule type" value="Genomic_DNA"/>
</dbReference>
<evidence type="ECO:0000313" key="2">
    <source>
        <dbReference type="EMBL" id="ASP37510.1"/>
    </source>
</evidence>
<evidence type="ECO:0000313" key="3">
    <source>
        <dbReference type="Proteomes" id="UP000202440"/>
    </source>
</evidence>
<organism evidence="2 3">
    <name type="scientific">Bacterioplanes sanyensis</name>
    <dbReference type="NCBI Taxonomy" id="1249553"/>
    <lineage>
        <taxon>Bacteria</taxon>
        <taxon>Pseudomonadati</taxon>
        <taxon>Pseudomonadota</taxon>
        <taxon>Gammaproteobacteria</taxon>
        <taxon>Oceanospirillales</taxon>
        <taxon>Oceanospirillaceae</taxon>
        <taxon>Bacterioplanes</taxon>
    </lineage>
</organism>
<dbReference type="CDD" id="cd02440">
    <property type="entry name" value="AdoMet_MTases"/>
    <property type="match status" value="1"/>
</dbReference>